<proteinExistence type="predicted"/>
<protein>
    <submittedName>
        <fullName evidence="1">Uncharacterized protein</fullName>
    </submittedName>
</protein>
<dbReference type="EMBL" id="CM004474">
    <property type="protein sequence ID" value="OCT81375.1"/>
    <property type="molecule type" value="Genomic_DNA"/>
</dbReference>
<evidence type="ECO:0000313" key="2">
    <source>
        <dbReference type="Proteomes" id="UP000694892"/>
    </source>
</evidence>
<dbReference type="Proteomes" id="UP000694892">
    <property type="component" value="Chromosome 5L"/>
</dbReference>
<name>A0A974CZ69_XENLA</name>
<evidence type="ECO:0000313" key="1">
    <source>
        <dbReference type="EMBL" id="OCT81375.1"/>
    </source>
</evidence>
<organism evidence="1 2">
    <name type="scientific">Xenopus laevis</name>
    <name type="common">African clawed frog</name>
    <dbReference type="NCBI Taxonomy" id="8355"/>
    <lineage>
        <taxon>Eukaryota</taxon>
        <taxon>Metazoa</taxon>
        <taxon>Chordata</taxon>
        <taxon>Craniata</taxon>
        <taxon>Vertebrata</taxon>
        <taxon>Euteleostomi</taxon>
        <taxon>Amphibia</taxon>
        <taxon>Batrachia</taxon>
        <taxon>Anura</taxon>
        <taxon>Pipoidea</taxon>
        <taxon>Pipidae</taxon>
        <taxon>Xenopodinae</taxon>
        <taxon>Xenopus</taxon>
        <taxon>Xenopus</taxon>
    </lineage>
</organism>
<reference evidence="2" key="1">
    <citation type="journal article" date="2016" name="Nature">
        <title>Genome evolution in the allotetraploid frog Xenopus laevis.</title>
        <authorList>
            <person name="Session A.M."/>
            <person name="Uno Y."/>
            <person name="Kwon T."/>
            <person name="Chapman J.A."/>
            <person name="Toyoda A."/>
            <person name="Takahashi S."/>
            <person name="Fukui A."/>
            <person name="Hikosaka A."/>
            <person name="Suzuki A."/>
            <person name="Kondo M."/>
            <person name="van Heeringen S.J."/>
            <person name="Quigley I."/>
            <person name="Heinz S."/>
            <person name="Ogino H."/>
            <person name="Ochi H."/>
            <person name="Hellsten U."/>
            <person name="Lyons J.B."/>
            <person name="Simakov O."/>
            <person name="Putnam N."/>
            <person name="Stites J."/>
            <person name="Kuroki Y."/>
            <person name="Tanaka T."/>
            <person name="Michiue T."/>
            <person name="Watanabe M."/>
            <person name="Bogdanovic O."/>
            <person name="Lister R."/>
            <person name="Georgiou G."/>
            <person name="Paranjpe S.S."/>
            <person name="van Kruijsbergen I."/>
            <person name="Shu S."/>
            <person name="Carlson J."/>
            <person name="Kinoshita T."/>
            <person name="Ohta Y."/>
            <person name="Mawaribuchi S."/>
            <person name="Jenkins J."/>
            <person name="Grimwood J."/>
            <person name="Schmutz J."/>
            <person name="Mitros T."/>
            <person name="Mozaffari S.V."/>
            <person name="Suzuki Y."/>
            <person name="Haramoto Y."/>
            <person name="Yamamoto T.S."/>
            <person name="Takagi C."/>
            <person name="Heald R."/>
            <person name="Miller K."/>
            <person name="Haudenschild C."/>
            <person name="Kitzman J."/>
            <person name="Nakayama T."/>
            <person name="Izutsu Y."/>
            <person name="Robert J."/>
            <person name="Fortriede J."/>
            <person name="Burns K."/>
            <person name="Lotay V."/>
            <person name="Karimi K."/>
            <person name="Yasuoka Y."/>
            <person name="Dichmann D.S."/>
            <person name="Flajnik M.F."/>
            <person name="Houston D.W."/>
            <person name="Shendure J."/>
            <person name="DuPasquier L."/>
            <person name="Vize P.D."/>
            <person name="Zorn A.M."/>
            <person name="Ito M."/>
            <person name="Marcotte E.M."/>
            <person name="Wallingford J.B."/>
            <person name="Ito Y."/>
            <person name="Asashima M."/>
            <person name="Ueno N."/>
            <person name="Matsuda Y."/>
            <person name="Veenstra G.J."/>
            <person name="Fujiyama A."/>
            <person name="Harland R.M."/>
            <person name="Taira M."/>
            <person name="Rokhsar D.S."/>
        </authorList>
    </citation>
    <scope>NUCLEOTIDE SEQUENCE [LARGE SCALE GENOMIC DNA]</scope>
    <source>
        <strain evidence="2">J</strain>
    </source>
</reference>
<sequence>MIFIKLKIPHYRSHERALTVIVGFLWPFQYRNQGLDSDHIQFFTGNSQSSGSFFQADLHCCYLSRVYTANFFIDQ</sequence>
<accession>A0A974CZ69</accession>
<dbReference type="AlphaFoldDB" id="A0A974CZ69"/>
<gene>
    <name evidence="1" type="ORF">XELAEV_18028194mg</name>
</gene>